<dbReference type="CDD" id="cd12148">
    <property type="entry name" value="fungal_TF_MHR"/>
    <property type="match status" value="1"/>
</dbReference>
<dbReference type="Gene3D" id="4.10.240.10">
    <property type="entry name" value="Zn(2)-C6 fungal-type DNA-binding domain"/>
    <property type="match status" value="1"/>
</dbReference>
<dbReference type="GO" id="GO:0006351">
    <property type="term" value="P:DNA-templated transcription"/>
    <property type="evidence" value="ECO:0007669"/>
    <property type="project" value="InterPro"/>
</dbReference>
<dbReference type="InterPro" id="IPR036864">
    <property type="entry name" value="Zn2-C6_fun-type_DNA-bd_sf"/>
</dbReference>
<dbReference type="GO" id="GO:0003677">
    <property type="term" value="F:DNA binding"/>
    <property type="evidence" value="ECO:0007669"/>
    <property type="project" value="UniProtKB-KW"/>
</dbReference>
<keyword evidence="5" id="KW-0238">DNA-binding</keyword>
<dbReference type="EMBL" id="JAODAN010000011">
    <property type="protein sequence ID" value="KAK1921482.1"/>
    <property type="molecule type" value="Genomic_DNA"/>
</dbReference>
<dbReference type="SMART" id="SM00066">
    <property type="entry name" value="GAL4"/>
    <property type="match status" value="1"/>
</dbReference>
<evidence type="ECO:0000259" key="9">
    <source>
        <dbReference type="PROSITE" id="PS50048"/>
    </source>
</evidence>
<proteinExistence type="predicted"/>
<dbReference type="PANTHER" id="PTHR31313">
    <property type="entry name" value="TY1 ENHANCER ACTIVATOR"/>
    <property type="match status" value="1"/>
</dbReference>
<dbReference type="Pfam" id="PF00172">
    <property type="entry name" value="Zn_clus"/>
    <property type="match status" value="1"/>
</dbReference>
<evidence type="ECO:0000256" key="7">
    <source>
        <dbReference type="ARBA" id="ARBA00023242"/>
    </source>
</evidence>
<dbReference type="PROSITE" id="PS00463">
    <property type="entry name" value="ZN2_CY6_FUNGAL_1"/>
    <property type="match status" value="1"/>
</dbReference>
<keyword evidence="11" id="KW-1185">Reference proteome</keyword>
<dbReference type="PROSITE" id="PS50048">
    <property type="entry name" value="ZN2_CY6_FUNGAL_2"/>
    <property type="match status" value="1"/>
</dbReference>
<evidence type="ECO:0000256" key="5">
    <source>
        <dbReference type="ARBA" id="ARBA00023125"/>
    </source>
</evidence>
<dbReference type="SMART" id="SM00906">
    <property type="entry name" value="Fungal_trans"/>
    <property type="match status" value="1"/>
</dbReference>
<evidence type="ECO:0000256" key="8">
    <source>
        <dbReference type="SAM" id="MobiDB-lite"/>
    </source>
</evidence>
<protein>
    <submittedName>
        <fullName evidence="10">Fungal-specific transcription factor domain-containing protein</fullName>
    </submittedName>
</protein>
<dbReference type="SUPFAM" id="SSF57701">
    <property type="entry name" value="Zn2/Cys6 DNA-binding domain"/>
    <property type="match status" value="1"/>
</dbReference>
<gene>
    <name evidence="10" type="ORF">DB88DRAFT_500909</name>
</gene>
<dbReference type="Pfam" id="PF04082">
    <property type="entry name" value="Fungal_trans"/>
    <property type="match status" value="1"/>
</dbReference>
<dbReference type="GO" id="GO:0008270">
    <property type="term" value="F:zinc ion binding"/>
    <property type="evidence" value="ECO:0007669"/>
    <property type="project" value="InterPro"/>
</dbReference>
<evidence type="ECO:0000256" key="6">
    <source>
        <dbReference type="ARBA" id="ARBA00023163"/>
    </source>
</evidence>
<dbReference type="GO" id="GO:0005634">
    <property type="term" value="C:nucleus"/>
    <property type="evidence" value="ECO:0007669"/>
    <property type="project" value="UniProtKB-SubCell"/>
</dbReference>
<keyword evidence="3" id="KW-0862">Zinc</keyword>
<feature type="region of interest" description="Disordered" evidence="8">
    <location>
        <begin position="1"/>
        <end position="26"/>
    </location>
</feature>
<evidence type="ECO:0000256" key="3">
    <source>
        <dbReference type="ARBA" id="ARBA00022833"/>
    </source>
</evidence>
<evidence type="ECO:0000256" key="4">
    <source>
        <dbReference type="ARBA" id="ARBA00023015"/>
    </source>
</evidence>
<dbReference type="CDD" id="cd00067">
    <property type="entry name" value="GAL4"/>
    <property type="match status" value="1"/>
</dbReference>
<evidence type="ECO:0000313" key="10">
    <source>
        <dbReference type="EMBL" id="KAK1921482.1"/>
    </source>
</evidence>
<dbReference type="InterPro" id="IPR001138">
    <property type="entry name" value="Zn2Cys6_DnaBD"/>
</dbReference>
<dbReference type="GO" id="GO:0000981">
    <property type="term" value="F:DNA-binding transcription factor activity, RNA polymerase II-specific"/>
    <property type="evidence" value="ECO:0007669"/>
    <property type="project" value="InterPro"/>
</dbReference>
<feature type="compositionally biased region" description="Low complexity" evidence="8">
    <location>
        <begin position="12"/>
        <end position="24"/>
    </location>
</feature>
<name>A0AAD9CSR8_PAPLA</name>
<comment type="caution">
    <text evidence="10">The sequence shown here is derived from an EMBL/GenBank/DDBJ whole genome shotgun (WGS) entry which is preliminary data.</text>
</comment>
<keyword evidence="7" id="KW-0539">Nucleus</keyword>
<dbReference type="AlphaFoldDB" id="A0AAD9CSR8"/>
<evidence type="ECO:0000313" key="11">
    <source>
        <dbReference type="Proteomes" id="UP001182556"/>
    </source>
</evidence>
<organism evidence="10 11">
    <name type="scientific">Papiliotrema laurentii</name>
    <name type="common">Cryptococcus laurentii</name>
    <dbReference type="NCBI Taxonomy" id="5418"/>
    <lineage>
        <taxon>Eukaryota</taxon>
        <taxon>Fungi</taxon>
        <taxon>Dikarya</taxon>
        <taxon>Basidiomycota</taxon>
        <taxon>Agaricomycotina</taxon>
        <taxon>Tremellomycetes</taxon>
        <taxon>Tremellales</taxon>
        <taxon>Rhynchogastremaceae</taxon>
        <taxon>Papiliotrema</taxon>
    </lineage>
</organism>
<keyword evidence="6" id="KW-0804">Transcription</keyword>
<feature type="region of interest" description="Disordered" evidence="8">
    <location>
        <begin position="68"/>
        <end position="100"/>
    </location>
</feature>
<feature type="region of interest" description="Disordered" evidence="8">
    <location>
        <begin position="112"/>
        <end position="148"/>
    </location>
</feature>
<sequence>MAPRHLTPAVDGPGPSGSSKAPKPYTKRPYAHACLACKARKIKCEEAGTPPCKGCKLSGLVCELPDRNLRRKRNPSPALSAPSHPTPRPAPRAETTSRRALTVEDRLRRIESVLGLDSSPPPGQHEPESPLDEAMDPPRFQLGGDDHPVYHGETSMHDDVTDASFATKGASTNRSVDVSSWKEEDLRALTRLRHKFASADEGEMWMDACFCWTSPTYAVVNRAVFLRDMALDGPMFSHLLLLAIYISGLRFSPNIPQEERESKASRFMGIVNNMIVEELSKPSSIPTAQALLTLAGRQCSVGERTQAWLFTGLAIRMIQDLGIHLAIDDPSLDAHFPQEVKDQRVRLYWSAYCWDKTISLGLGREPTMTCRPESNPEVKLNESEDDWVWRPVFPGGSHLERLLQYPPVTIRTSYVLQYSCQLNLILESILVNMYSPHRPNARSVSFIQETDARLLQWRKQLPRDLVFDRSCLPDYCPPTNITNLNLLYFAMRILLYRPLLTVRNQPSGITNSSFEICRSAAIDIHEILSCWGRTFGNINMVYLIMYCTFLAAGIDVVLLRIGDGKLREEALKRVHLSLAILEQASEQGPGIRRGIAIISNQLQAATMRLSGNATLAPSSLSRAESSVRLGVDTGASATVKDATEFTQAHPSTFLSTAYRAEPESQFDFPPFFDDPSNQQAIAELLGESHVGTDDPFAFLSGEGWDEMRF</sequence>
<evidence type="ECO:0000256" key="2">
    <source>
        <dbReference type="ARBA" id="ARBA00022723"/>
    </source>
</evidence>
<dbReference type="InterPro" id="IPR051615">
    <property type="entry name" value="Transcr_Regulatory_Elem"/>
</dbReference>
<feature type="domain" description="Zn(2)-C6 fungal-type" evidence="9">
    <location>
        <begin position="33"/>
        <end position="64"/>
    </location>
</feature>
<reference evidence="10" key="1">
    <citation type="submission" date="2023-02" db="EMBL/GenBank/DDBJ databases">
        <title>Identification and recombinant expression of a fungal hydrolase from Papiliotrema laurentii that hydrolyzes apple cutin and clears colloidal polyester polyurethane.</title>
        <authorList>
            <consortium name="DOE Joint Genome Institute"/>
            <person name="Roman V.A."/>
            <person name="Bojanowski C."/>
            <person name="Crable B.R."/>
            <person name="Wagner D.N."/>
            <person name="Hung C.S."/>
            <person name="Nadeau L.J."/>
            <person name="Schratz L."/>
            <person name="Haridas S."/>
            <person name="Pangilinan J."/>
            <person name="Lipzen A."/>
            <person name="Na H."/>
            <person name="Yan M."/>
            <person name="Ng V."/>
            <person name="Grigoriev I.V."/>
            <person name="Spatafora J.W."/>
            <person name="Barlow D."/>
            <person name="Biffinger J."/>
            <person name="Kelley-Loughnane N."/>
            <person name="Varaljay V.A."/>
            <person name="Crookes-Goodson W.J."/>
        </authorList>
    </citation>
    <scope>NUCLEOTIDE SEQUENCE</scope>
    <source>
        <strain evidence="10">5307AH</strain>
    </source>
</reference>
<comment type="subcellular location">
    <subcellularLocation>
        <location evidence="1">Nucleus</location>
    </subcellularLocation>
</comment>
<accession>A0AAD9CSR8</accession>
<evidence type="ECO:0000256" key="1">
    <source>
        <dbReference type="ARBA" id="ARBA00004123"/>
    </source>
</evidence>
<keyword evidence="2" id="KW-0479">Metal-binding</keyword>
<dbReference type="InterPro" id="IPR007219">
    <property type="entry name" value="XnlR_reg_dom"/>
</dbReference>
<keyword evidence="4" id="KW-0805">Transcription regulation</keyword>
<dbReference type="PANTHER" id="PTHR31313:SF85">
    <property type="entry name" value="ZN(II)2CYS6 TRANSCRIPTION FACTOR (EUROFUNG)"/>
    <property type="match status" value="1"/>
</dbReference>
<dbReference type="Proteomes" id="UP001182556">
    <property type="component" value="Unassembled WGS sequence"/>
</dbReference>